<name>A0A0D8FUX8_9ACTN</name>
<dbReference type="PANTHER" id="PTHR22617">
    <property type="entry name" value="CHEMOTAXIS SENSOR HISTIDINE KINASE-RELATED"/>
    <property type="match status" value="1"/>
</dbReference>
<comment type="caution">
    <text evidence="2">The sequence shown here is derived from an EMBL/GenBank/DDBJ whole genome shotgun (WGS) entry which is preliminary data.</text>
</comment>
<evidence type="ECO:0000313" key="3">
    <source>
        <dbReference type="Proteomes" id="UP000032336"/>
    </source>
</evidence>
<feature type="domain" description="CheW-like" evidence="1">
    <location>
        <begin position="4"/>
        <end position="144"/>
    </location>
</feature>
<dbReference type="AlphaFoldDB" id="A0A0D8FUX8"/>
<dbReference type="InterPro" id="IPR036061">
    <property type="entry name" value="CheW-like_dom_sf"/>
</dbReference>
<dbReference type="Proteomes" id="UP000032336">
    <property type="component" value="Unassembled WGS sequence"/>
</dbReference>
<dbReference type="GO" id="GO:0005829">
    <property type="term" value="C:cytosol"/>
    <property type="evidence" value="ECO:0007669"/>
    <property type="project" value="TreeGrafter"/>
</dbReference>
<reference evidence="2 3" key="1">
    <citation type="submission" date="2015-01" db="EMBL/GenBank/DDBJ databases">
        <title>Draft genome of the acidophilic iron oxidizer Ferrimicrobium acidiphilum strain T23.</title>
        <authorList>
            <person name="Poehlein A."/>
            <person name="Eisen S."/>
            <person name="Schloemann M."/>
            <person name="Johnson B.D."/>
            <person name="Daniel R."/>
            <person name="Muehling M."/>
        </authorList>
    </citation>
    <scope>NUCLEOTIDE SEQUENCE [LARGE SCALE GENOMIC DNA]</scope>
    <source>
        <strain evidence="2 3">T23</strain>
    </source>
</reference>
<dbReference type="GO" id="GO:0007165">
    <property type="term" value="P:signal transduction"/>
    <property type="evidence" value="ECO:0007669"/>
    <property type="project" value="InterPro"/>
</dbReference>
<dbReference type="GeneID" id="78372466"/>
<dbReference type="Pfam" id="PF01584">
    <property type="entry name" value="CheW"/>
    <property type="match status" value="1"/>
</dbReference>
<dbReference type="OrthoDB" id="9790406at2"/>
<dbReference type="STRING" id="1121877.FEAC_12400"/>
<dbReference type="SMART" id="SM00260">
    <property type="entry name" value="CheW"/>
    <property type="match status" value="1"/>
</dbReference>
<dbReference type="PANTHER" id="PTHR22617:SF23">
    <property type="entry name" value="CHEMOTAXIS PROTEIN CHEW"/>
    <property type="match status" value="1"/>
</dbReference>
<keyword evidence="3" id="KW-1185">Reference proteome</keyword>
<dbReference type="eggNOG" id="COG0835">
    <property type="taxonomic scope" value="Bacteria"/>
</dbReference>
<accession>A0A0D8FUX8</accession>
<dbReference type="RefSeq" id="WP_035390472.1">
    <property type="nucleotide sequence ID" value="NZ_JQKF01000025.1"/>
</dbReference>
<dbReference type="EMBL" id="JXUW01000009">
    <property type="protein sequence ID" value="KJE76916.1"/>
    <property type="molecule type" value="Genomic_DNA"/>
</dbReference>
<protein>
    <submittedName>
        <fullName evidence="2">Chemotaxis protein CheW</fullName>
    </submittedName>
</protein>
<evidence type="ECO:0000313" key="2">
    <source>
        <dbReference type="EMBL" id="KJE76916.1"/>
    </source>
</evidence>
<dbReference type="InterPro" id="IPR039315">
    <property type="entry name" value="CheW"/>
</dbReference>
<evidence type="ECO:0000259" key="1">
    <source>
        <dbReference type="PROSITE" id="PS50851"/>
    </source>
</evidence>
<proteinExistence type="predicted"/>
<dbReference type="GO" id="GO:0006935">
    <property type="term" value="P:chemotaxis"/>
    <property type="evidence" value="ECO:0007669"/>
    <property type="project" value="InterPro"/>
</dbReference>
<dbReference type="Gene3D" id="2.30.30.40">
    <property type="entry name" value="SH3 Domains"/>
    <property type="match status" value="1"/>
</dbReference>
<sequence length="145" mass="15665">MSESEQFCTLFIGEYRCAVSVLSVLEVLSCQRLTPIPLAPNTVAGLLNLRGQILTVLDLRASLLDPGYEVSESPMILVLERDGQPLAFLVDAIGDVIQPSSDELLPPPETIPPRLRRLTTAVIHQGDLITLVFDAERVAQAGCAA</sequence>
<dbReference type="SUPFAM" id="SSF50341">
    <property type="entry name" value="CheW-like"/>
    <property type="match status" value="1"/>
</dbReference>
<dbReference type="InterPro" id="IPR002545">
    <property type="entry name" value="CheW-lke_dom"/>
</dbReference>
<organism evidence="2 3">
    <name type="scientific">Ferrimicrobium acidiphilum DSM 19497</name>
    <dbReference type="NCBI Taxonomy" id="1121877"/>
    <lineage>
        <taxon>Bacteria</taxon>
        <taxon>Bacillati</taxon>
        <taxon>Actinomycetota</taxon>
        <taxon>Acidimicrobiia</taxon>
        <taxon>Acidimicrobiales</taxon>
        <taxon>Acidimicrobiaceae</taxon>
        <taxon>Ferrimicrobium</taxon>
    </lineage>
</organism>
<gene>
    <name evidence="2" type="primary">cheW</name>
    <name evidence="2" type="ORF">FEAC_12400</name>
</gene>
<dbReference type="Gene3D" id="2.40.50.180">
    <property type="entry name" value="CheA-289, Domain 4"/>
    <property type="match status" value="1"/>
</dbReference>
<dbReference type="PROSITE" id="PS50851">
    <property type="entry name" value="CHEW"/>
    <property type="match status" value="1"/>
</dbReference>